<gene>
    <name evidence="2" type="ORF">PC110_g15679</name>
</gene>
<reference evidence="2 3" key="1">
    <citation type="submission" date="2018-01" db="EMBL/GenBank/DDBJ databases">
        <title>Draft genome of the strawberry crown rot pathogen Phytophthora cactorum.</title>
        <authorList>
            <person name="Armitage A.D."/>
            <person name="Lysoe E."/>
            <person name="Nellist C.F."/>
            <person name="Harrison R.J."/>
            <person name="Brurberg M.B."/>
        </authorList>
    </citation>
    <scope>NUCLEOTIDE SEQUENCE [LARGE SCALE GENOMIC DNA]</scope>
    <source>
        <strain evidence="2 3">10300</strain>
    </source>
</reference>
<evidence type="ECO:0008006" key="4">
    <source>
        <dbReference type="Google" id="ProtNLM"/>
    </source>
</evidence>
<proteinExistence type="predicted"/>
<name>A0A329RUD2_9STRA</name>
<keyword evidence="3" id="KW-1185">Reference proteome</keyword>
<sequence>MPREGRPRIKGFEASPTQHERNSVNLERKHHPKKRQLRRWYEDSAEIAYQVALGSGHLCKKPRAGAGGVLPREAEGNIAFWIRDLRREGVPVSPLMLQMKARRLVRLRRDQFAAALLWRRRTRIGQRTPSDARQVAETFRHEVQDLIFELRITEVYNTDQTTLNFEHLPTHTIDNTGIRTVWVHNSGKEKTRVTAMLLADSRGAIHAPFLVAAITS</sequence>
<comment type="caution">
    <text evidence="2">The sequence shown here is derived from an EMBL/GenBank/DDBJ whole genome shotgun (WGS) entry which is preliminary data.</text>
</comment>
<evidence type="ECO:0000313" key="3">
    <source>
        <dbReference type="Proteomes" id="UP000251314"/>
    </source>
</evidence>
<accession>A0A329RUD2</accession>
<dbReference type="EMBL" id="MJFZ01000526">
    <property type="protein sequence ID" value="RAW27920.1"/>
    <property type="molecule type" value="Genomic_DNA"/>
</dbReference>
<feature type="region of interest" description="Disordered" evidence="1">
    <location>
        <begin position="1"/>
        <end position="37"/>
    </location>
</feature>
<organism evidence="2 3">
    <name type="scientific">Phytophthora cactorum</name>
    <dbReference type="NCBI Taxonomy" id="29920"/>
    <lineage>
        <taxon>Eukaryota</taxon>
        <taxon>Sar</taxon>
        <taxon>Stramenopiles</taxon>
        <taxon>Oomycota</taxon>
        <taxon>Peronosporomycetes</taxon>
        <taxon>Peronosporales</taxon>
        <taxon>Peronosporaceae</taxon>
        <taxon>Phytophthora</taxon>
    </lineage>
</organism>
<protein>
    <recommendedName>
        <fullName evidence="4">HTH CENPB-type domain-containing protein</fullName>
    </recommendedName>
</protein>
<feature type="compositionally biased region" description="Basic residues" evidence="1">
    <location>
        <begin position="28"/>
        <end position="37"/>
    </location>
</feature>
<dbReference type="STRING" id="29920.A0A329RUD2"/>
<dbReference type="OrthoDB" id="96435at2759"/>
<feature type="compositionally biased region" description="Basic and acidic residues" evidence="1">
    <location>
        <begin position="1"/>
        <end position="11"/>
    </location>
</feature>
<evidence type="ECO:0000256" key="1">
    <source>
        <dbReference type="SAM" id="MobiDB-lite"/>
    </source>
</evidence>
<dbReference type="VEuPathDB" id="FungiDB:PC110_g15679"/>
<evidence type="ECO:0000313" key="2">
    <source>
        <dbReference type="EMBL" id="RAW27920.1"/>
    </source>
</evidence>
<dbReference type="Proteomes" id="UP000251314">
    <property type="component" value="Unassembled WGS sequence"/>
</dbReference>
<dbReference type="AlphaFoldDB" id="A0A329RUD2"/>